<name>A0A0L6UJG1_9BASI</name>
<dbReference type="VEuPathDB" id="FungiDB:VP01_5494g1"/>
<dbReference type="GO" id="GO:0016829">
    <property type="term" value="F:lyase activity"/>
    <property type="evidence" value="ECO:0007669"/>
    <property type="project" value="UniProtKB-KW"/>
</dbReference>
<comment type="caution">
    <text evidence="1">The sequence shown here is derived from an EMBL/GenBank/DDBJ whole genome shotgun (WGS) entry which is preliminary data.</text>
</comment>
<feature type="non-terminal residue" evidence="1">
    <location>
        <position position="1"/>
    </location>
</feature>
<dbReference type="AlphaFoldDB" id="A0A0L6UJG1"/>
<dbReference type="STRING" id="27349.A0A0L6UJG1"/>
<keyword evidence="1" id="KW-0456">Lyase</keyword>
<dbReference type="Proteomes" id="UP000037035">
    <property type="component" value="Unassembled WGS sequence"/>
</dbReference>
<dbReference type="InterPro" id="IPR001106">
    <property type="entry name" value="Aromatic_Lyase"/>
</dbReference>
<dbReference type="Pfam" id="PF00221">
    <property type="entry name" value="Lyase_aromatic"/>
    <property type="match status" value="1"/>
</dbReference>
<proteinExistence type="predicted"/>
<evidence type="ECO:0000313" key="1">
    <source>
        <dbReference type="EMBL" id="KNZ48679.1"/>
    </source>
</evidence>
<organism evidence="1 2">
    <name type="scientific">Puccinia sorghi</name>
    <dbReference type="NCBI Taxonomy" id="27349"/>
    <lineage>
        <taxon>Eukaryota</taxon>
        <taxon>Fungi</taxon>
        <taxon>Dikarya</taxon>
        <taxon>Basidiomycota</taxon>
        <taxon>Pucciniomycotina</taxon>
        <taxon>Pucciniomycetes</taxon>
        <taxon>Pucciniales</taxon>
        <taxon>Pucciniaceae</taxon>
        <taxon>Puccinia</taxon>
    </lineage>
</organism>
<protein>
    <submittedName>
        <fullName evidence="1">Phenylalanine ammonia-lyase</fullName>
    </submittedName>
</protein>
<reference evidence="1 2" key="1">
    <citation type="submission" date="2015-08" db="EMBL/GenBank/DDBJ databases">
        <title>Next Generation Sequencing and Analysis of the Genome of Puccinia sorghi L Schw, the Causal Agent of Maize Common Rust.</title>
        <authorList>
            <person name="Rochi L."/>
            <person name="Burguener G."/>
            <person name="Darino M."/>
            <person name="Turjanski A."/>
            <person name="Kreff E."/>
            <person name="Dieguez M.J."/>
            <person name="Sacco F."/>
        </authorList>
    </citation>
    <scope>NUCLEOTIDE SEQUENCE [LARGE SCALE GENOMIC DNA]</scope>
    <source>
        <strain evidence="1 2">RO10H11247</strain>
    </source>
</reference>
<keyword evidence="2" id="KW-1185">Reference proteome</keyword>
<dbReference type="EMBL" id="LAVV01010713">
    <property type="protein sequence ID" value="KNZ48679.1"/>
    <property type="molecule type" value="Genomic_DNA"/>
</dbReference>
<dbReference type="Gene3D" id="1.20.200.10">
    <property type="entry name" value="Fumarase/aspartase (Central domain)"/>
    <property type="match status" value="1"/>
</dbReference>
<accession>A0A0L6UJG1</accession>
<dbReference type="OrthoDB" id="10051290at2759"/>
<dbReference type="PANTHER" id="PTHR10362">
    <property type="entry name" value="HISTIDINE AMMONIA-LYASE"/>
    <property type="match status" value="1"/>
</dbReference>
<dbReference type="SUPFAM" id="SSF48557">
    <property type="entry name" value="L-aspartase-like"/>
    <property type="match status" value="1"/>
</dbReference>
<sequence>LQRLKIIPQLGKPLESPRGARGGYKIITVFISIRSSHFNEKNFLVIAAIGKIMFAQVNKLENSVILKFSCIIKLIHERRLGLDTSCAAYVSKLQYLVGPVTTHFQSAKVHNQPITSLDFLISSRKTLKAIGILRMLCDIHISSFLRGMNALI</sequence>
<dbReference type="InterPro" id="IPR008948">
    <property type="entry name" value="L-Aspartase-like"/>
</dbReference>
<gene>
    <name evidence="1" type="ORF">VP01_5494g1</name>
</gene>
<evidence type="ECO:0000313" key="2">
    <source>
        <dbReference type="Proteomes" id="UP000037035"/>
    </source>
</evidence>